<sequence length="73" mass="8011">MGDDDNGEVRCREMTEQFVGPCQLPGRNTECPEMMRVFSVSPGRECAERAHAAGCCSTKWPQGYRGAAAIRDS</sequence>
<dbReference type="AlphaFoldDB" id="A0AAE0BRB2"/>
<gene>
    <name evidence="1" type="ORF">CYMTET_49698</name>
</gene>
<dbReference type="Proteomes" id="UP001190700">
    <property type="component" value="Unassembled WGS sequence"/>
</dbReference>
<evidence type="ECO:0000313" key="2">
    <source>
        <dbReference type="Proteomes" id="UP001190700"/>
    </source>
</evidence>
<name>A0AAE0BRB2_9CHLO</name>
<reference evidence="1 2" key="1">
    <citation type="journal article" date="2015" name="Genome Biol. Evol.">
        <title>Comparative Genomics of a Bacterivorous Green Alga Reveals Evolutionary Causalities and Consequences of Phago-Mixotrophic Mode of Nutrition.</title>
        <authorList>
            <person name="Burns J.A."/>
            <person name="Paasch A."/>
            <person name="Narechania A."/>
            <person name="Kim E."/>
        </authorList>
    </citation>
    <scope>NUCLEOTIDE SEQUENCE [LARGE SCALE GENOMIC DNA]</scope>
    <source>
        <strain evidence="1 2">PLY_AMNH</strain>
    </source>
</reference>
<accession>A0AAE0BRB2</accession>
<comment type="caution">
    <text evidence="1">The sequence shown here is derived from an EMBL/GenBank/DDBJ whole genome shotgun (WGS) entry which is preliminary data.</text>
</comment>
<organism evidence="1 2">
    <name type="scientific">Cymbomonas tetramitiformis</name>
    <dbReference type="NCBI Taxonomy" id="36881"/>
    <lineage>
        <taxon>Eukaryota</taxon>
        <taxon>Viridiplantae</taxon>
        <taxon>Chlorophyta</taxon>
        <taxon>Pyramimonadophyceae</taxon>
        <taxon>Pyramimonadales</taxon>
        <taxon>Pyramimonadaceae</taxon>
        <taxon>Cymbomonas</taxon>
    </lineage>
</organism>
<dbReference type="EMBL" id="LGRX02033638">
    <property type="protein sequence ID" value="KAK3240454.1"/>
    <property type="molecule type" value="Genomic_DNA"/>
</dbReference>
<evidence type="ECO:0000313" key="1">
    <source>
        <dbReference type="EMBL" id="KAK3240454.1"/>
    </source>
</evidence>
<proteinExistence type="predicted"/>
<keyword evidence="2" id="KW-1185">Reference proteome</keyword>
<protein>
    <submittedName>
        <fullName evidence="1">Uncharacterized protein</fullName>
    </submittedName>
</protein>